<dbReference type="InterPro" id="IPR036249">
    <property type="entry name" value="Thioredoxin-like_sf"/>
</dbReference>
<evidence type="ECO:0000259" key="1">
    <source>
        <dbReference type="PROSITE" id="PS50404"/>
    </source>
</evidence>
<name>A0ABP9Z995_9FUNG</name>
<dbReference type="InterPro" id="IPR036282">
    <property type="entry name" value="Glutathione-S-Trfase_C_sf"/>
</dbReference>
<evidence type="ECO:0008006" key="5">
    <source>
        <dbReference type="Google" id="ProtNLM"/>
    </source>
</evidence>
<gene>
    <name evidence="3" type="ORF">MFLAVUS_009209</name>
</gene>
<dbReference type="PROSITE" id="PS50404">
    <property type="entry name" value="GST_NTER"/>
    <property type="match status" value="1"/>
</dbReference>
<dbReference type="InterPro" id="IPR010987">
    <property type="entry name" value="Glutathione-S-Trfase_C-like"/>
</dbReference>
<dbReference type="Proteomes" id="UP001473302">
    <property type="component" value="Unassembled WGS sequence"/>
</dbReference>
<reference evidence="3 4" key="1">
    <citation type="submission" date="2024-04" db="EMBL/GenBank/DDBJ databases">
        <title>genome sequences of Mucor flavus KT1a and Helicostylum pulchrum KT1b strains isolated from the surface of a dry-aged beef.</title>
        <authorList>
            <person name="Toyotome T."/>
            <person name="Hosono M."/>
            <person name="Torimaru M."/>
            <person name="Fukuda K."/>
            <person name="Mikami N."/>
        </authorList>
    </citation>
    <scope>NUCLEOTIDE SEQUENCE [LARGE SCALE GENOMIC DNA]</scope>
    <source>
        <strain evidence="3 4">KT1a</strain>
    </source>
</reference>
<dbReference type="PANTHER" id="PTHR11571">
    <property type="entry name" value="GLUTATHIONE S-TRANSFERASE"/>
    <property type="match status" value="1"/>
</dbReference>
<accession>A0ABP9Z995</accession>
<evidence type="ECO:0000259" key="2">
    <source>
        <dbReference type="PROSITE" id="PS50405"/>
    </source>
</evidence>
<protein>
    <recommendedName>
        <fullName evidence="5">Glutathione S-transferase</fullName>
    </recommendedName>
</protein>
<evidence type="ECO:0000313" key="4">
    <source>
        <dbReference type="Proteomes" id="UP001473302"/>
    </source>
</evidence>
<dbReference type="InterPro" id="IPR004046">
    <property type="entry name" value="GST_C"/>
</dbReference>
<comment type="caution">
    <text evidence="3">The sequence shown here is derived from an EMBL/GenBank/DDBJ whole genome shotgun (WGS) entry which is preliminary data.</text>
</comment>
<dbReference type="Pfam" id="PF14497">
    <property type="entry name" value="GST_C_3"/>
    <property type="match status" value="1"/>
</dbReference>
<feature type="domain" description="GST N-terminal" evidence="1">
    <location>
        <begin position="2"/>
        <end position="90"/>
    </location>
</feature>
<dbReference type="InterPro" id="IPR050213">
    <property type="entry name" value="GST_superfamily"/>
</dbReference>
<dbReference type="Gene3D" id="1.20.1050.10">
    <property type="match status" value="1"/>
</dbReference>
<dbReference type="SUPFAM" id="SSF52833">
    <property type="entry name" value="Thioredoxin-like"/>
    <property type="match status" value="1"/>
</dbReference>
<dbReference type="PROSITE" id="PS50405">
    <property type="entry name" value="GST_CTER"/>
    <property type="match status" value="1"/>
</dbReference>
<dbReference type="EMBL" id="BAABUK010000027">
    <property type="protein sequence ID" value="GAA5815695.1"/>
    <property type="molecule type" value="Genomic_DNA"/>
</dbReference>
<dbReference type="InterPro" id="IPR004045">
    <property type="entry name" value="Glutathione_S-Trfase_N"/>
</dbReference>
<dbReference type="CDD" id="cd03039">
    <property type="entry name" value="GST_N_Sigma_like"/>
    <property type="match status" value="1"/>
</dbReference>
<dbReference type="PANTHER" id="PTHR11571:SF150">
    <property type="entry name" value="GLUTATHIONE S-TRANSFERASE"/>
    <property type="match status" value="1"/>
</dbReference>
<feature type="domain" description="GST C-terminal" evidence="2">
    <location>
        <begin position="94"/>
        <end position="206"/>
    </location>
</feature>
<dbReference type="Gene3D" id="3.40.30.10">
    <property type="entry name" value="Glutaredoxin"/>
    <property type="match status" value="1"/>
</dbReference>
<sequence>MEKITLYYFLVKNKATLALGENIKLLLEDAAIEHEYVRLTLDETWDNKKVQFIEEGLYSGTLPYIEVGGKKFGRTIPIMRYISVKLGNKYHGTNDEENQLLDCVADITNDWFESMKWAFIDSDKNMENHAKVGTPKFLTIFERYYSVQKGPYILGNKISYPDFLVYHLLDDDKALNSLANYPNLQNLAQSFVERPNIKKYLATLSQ</sequence>
<keyword evidence="4" id="KW-1185">Reference proteome</keyword>
<dbReference type="SUPFAM" id="SSF47616">
    <property type="entry name" value="GST C-terminal domain-like"/>
    <property type="match status" value="1"/>
</dbReference>
<evidence type="ECO:0000313" key="3">
    <source>
        <dbReference type="EMBL" id="GAA5815695.1"/>
    </source>
</evidence>
<organism evidence="3 4">
    <name type="scientific">Mucor flavus</name>
    <dbReference type="NCBI Taxonomy" id="439312"/>
    <lineage>
        <taxon>Eukaryota</taxon>
        <taxon>Fungi</taxon>
        <taxon>Fungi incertae sedis</taxon>
        <taxon>Mucoromycota</taxon>
        <taxon>Mucoromycotina</taxon>
        <taxon>Mucoromycetes</taxon>
        <taxon>Mucorales</taxon>
        <taxon>Mucorineae</taxon>
        <taxon>Mucoraceae</taxon>
        <taxon>Mucor</taxon>
    </lineage>
</organism>
<proteinExistence type="predicted"/>